<protein>
    <submittedName>
        <fullName evidence="2">Uncharacterized protein</fullName>
    </submittedName>
</protein>
<comment type="caution">
    <text evidence="2">The sequence shown here is derived from an EMBL/GenBank/DDBJ whole genome shotgun (WGS) entry which is preliminary data.</text>
</comment>
<dbReference type="EMBL" id="MHQN01000028">
    <property type="protein sequence ID" value="OHA02902.1"/>
    <property type="molecule type" value="Genomic_DNA"/>
</dbReference>
<keyword evidence="1" id="KW-0812">Transmembrane</keyword>
<accession>A0A1G2KWB1</accession>
<proteinExistence type="predicted"/>
<feature type="transmembrane region" description="Helical" evidence="1">
    <location>
        <begin position="131"/>
        <end position="150"/>
    </location>
</feature>
<feature type="transmembrane region" description="Helical" evidence="1">
    <location>
        <begin position="89"/>
        <end position="111"/>
    </location>
</feature>
<keyword evidence="1" id="KW-1133">Transmembrane helix</keyword>
<gene>
    <name evidence="2" type="ORF">A3C92_01560</name>
</gene>
<reference evidence="2 3" key="1">
    <citation type="journal article" date="2016" name="Nat. Commun.">
        <title>Thousands of microbial genomes shed light on interconnected biogeochemical processes in an aquifer system.</title>
        <authorList>
            <person name="Anantharaman K."/>
            <person name="Brown C.T."/>
            <person name="Hug L.A."/>
            <person name="Sharon I."/>
            <person name="Castelle C.J."/>
            <person name="Probst A.J."/>
            <person name="Thomas B.C."/>
            <person name="Singh A."/>
            <person name="Wilkins M.J."/>
            <person name="Karaoz U."/>
            <person name="Brodie E.L."/>
            <person name="Williams K.H."/>
            <person name="Hubbard S.S."/>
            <person name="Banfield J.F."/>
        </authorList>
    </citation>
    <scope>NUCLEOTIDE SEQUENCE [LARGE SCALE GENOMIC DNA]</scope>
</reference>
<evidence type="ECO:0000313" key="3">
    <source>
        <dbReference type="Proteomes" id="UP000177177"/>
    </source>
</evidence>
<name>A0A1G2KWB1_9BACT</name>
<dbReference type="AlphaFoldDB" id="A0A1G2KWB1"/>
<evidence type="ECO:0000313" key="2">
    <source>
        <dbReference type="EMBL" id="OHA02902.1"/>
    </source>
</evidence>
<dbReference type="Proteomes" id="UP000177177">
    <property type="component" value="Unassembled WGS sequence"/>
</dbReference>
<feature type="transmembrane region" description="Helical" evidence="1">
    <location>
        <begin position="192"/>
        <end position="214"/>
    </location>
</feature>
<feature type="transmembrane region" description="Helical" evidence="1">
    <location>
        <begin position="156"/>
        <end position="172"/>
    </location>
</feature>
<evidence type="ECO:0000256" key="1">
    <source>
        <dbReference type="SAM" id="Phobius"/>
    </source>
</evidence>
<organism evidence="2 3">
    <name type="scientific">Candidatus Sungbacteria bacterium RIFCSPHIGHO2_02_FULL_53_17</name>
    <dbReference type="NCBI Taxonomy" id="1802275"/>
    <lineage>
        <taxon>Bacteria</taxon>
        <taxon>Candidatus Sungiibacteriota</taxon>
    </lineage>
</organism>
<feature type="transmembrane region" description="Helical" evidence="1">
    <location>
        <begin position="6"/>
        <end position="28"/>
    </location>
</feature>
<sequence>MLWLFWIVFATGYAWYGTPFLDLTWNLLRHGIPRVWRDEIAANRWVRIVMRGLFLAALLWVVGLLYGFALSRGSDAAVGQTVMFITTVLSAWIALLGRHLGGIAMGALIAISPLPQRTKQRLTRIRKGIGAYVMLGISFQLFITLAFMLVGVYTQAWVVGVFLFVLLGYLVTSKAYNLPITWLPGLKINTQVGLMFGTLGVIGLCLIPATRAYILAPIGLSAGNFVNKSVVDTTALDEANKARKATRRQICDVQIGALKKALQDIQPTIEIDDASGKKRKVPNPKALEDHERYSRDLAAKEKVCL</sequence>
<keyword evidence="1" id="KW-0472">Membrane</keyword>
<feature type="transmembrane region" description="Helical" evidence="1">
    <location>
        <begin position="48"/>
        <end position="69"/>
    </location>
</feature>